<accession>A0ABR4QIH5</accession>
<reference evidence="2 3" key="1">
    <citation type="journal article" date="2022" name="Front. Cell. Infect. Microbiol.">
        <title>The Genomes of Two Strains of Taenia crassiceps the Animal Model for the Study of Human Cysticercosis.</title>
        <authorList>
            <person name="Bobes R.J."/>
            <person name="Estrada K."/>
            <person name="Rios-Valencia D.G."/>
            <person name="Calderon-Gallegos A."/>
            <person name="de la Torre P."/>
            <person name="Carrero J.C."/>
            <person name="Sanchez-Flores A."/>
            <person name="Laclette J.P."/>
        </authorList>
    </citation>
    <scope>NUCLEOTIDE SEQUENCE [LARGE SCALE GENOMIC DNA]</scope>
    <source>
        <strain evidence="2">WFUcys</strain>
    </source>
</reference>
<feature type="signal peptide" evidence="1">
    <location>
        <begin position="1"/>
        <end position="21"/>
    </location>
</feature>
<gene>
    <name evidence="2" type="ORF">TcWFU_008169</name>
</gene>
<dbReference type="SUPFAM" id="SSF69593">
    <property type="entry name" value="Glycerol-3-phosphate (1)-acyltransferase"/>
    <property type="match status" value="1"/>
</dbReference>
<comment type="caution">
    <text evidence="2">The sequence shown here is derived from an EMBL/GenBank/DDBJ whole genome shotgun (WGS) entry which is preliminary data.</text>
</comment>
<keyword evidence="3" id="KW-1185">Reference proteome</keyword>
<dbReference type="EMBL" id="JAKROA010000003">
    <property type="protein sequence ID" value="KAL5109307.1"/>
    <property type="molecule type" value="Genomic_DNA"/>
</dbReference>
<evidence type="ECO:0000313" key="2">
    <source>
        <dbReference type="EMBL" id="KAL5109307.1"/>
    </source>
</evidence>
<keyword evidence="1" id="KW-0732">Signal</keyword>
<evidence type="ECO:0000256" key="1">
    <source>
        <dbReference type="SAM" id="SignalP"/>
    </source>
</evidence>
<evidence type="ECO:0000313" key="3">
    <source>
        <dbReference type="Proteomes" id="UP001651158"/>
    </source>
</evidence>
<organism evidence="2 3">
    <name type="scientific">Taenia crassiceps</name>
    <dbReference type="NCBI Taxonomy" id="6207"/>
    <lineage>
        <taxon>Eukaryota</taxon>
        <taxon>Metazoa</taxon>
        <taxon>Spiralia</taxon>
        <taxon>Lophotrochozoa</taxon>
        <taxon>Platyhelminthes</taxon>
        <taxon>Cestoda</taxon>
        <taxon>Eucestoda</taxon>
        <taxon>Cyclophyllidea</taxon>
        <taxon>Taeniidae</taxon>
        <taxon>Taenia</taxon>
    </lineage>
</organism>
<dbReference type="Proteomes" id="UP001651158">
    <property type="component" value="Unassembled WGS sequence"/>
</dbReference>
<name>A0ABR4QIH5_9CEST</name>
<feature type="chain" id="PRO_5045555472" evidence="1">
    <location>
        <begin position="22"/>
        <end position="217"/>
    </location>
</feature>
<protein>
    <submittedName>
        <fullName evidence="2">Uncharacterized protein</fullName>
    </submittedName>
</protein>
<proteinExistence type="predicted"/>
<sequence>MIYNLLLMTSWIVGMQHRVHGIENQVTDGPRVIVVNHQSALDIPDREGGKRGGALAVAKVSIWGNTGFTRIKRTAFDTTSKHAHQTPLHPTSDNCLFGLLVDVVAENRLLLKGNKYSTCKIVSDEFLEVLRRNAVLKECFSQLLAFLHYELHQLTERAGVCTVDFCIWGNCVPKVDRHPSLNPCLELKHEICPANASECVQPARTAKQFPAPNATID</sequence>